<proteinExistence type="predicted"/>
<dbReference type="EMBL" id="JALJOT010000001">
    <property type="protein sequence ID" value="KAK9918612.1"/>
    <property type="molecule type" value="Genomic_DNA"/>
</dbReference>
<gene>
    <name evidence="2" type="ORF">WJX75_005351</name>
</gene>
<dbReference type="Proteomes" id="UP001491310">
    <property type="component" value="Unassembled WGS sequence"/>
</dbReference>
<evidence type="ECO:0000313" key="3">
    <source>
        <dbReference type="Proteomes" id="UP001491310"/>
    </source>
</evidence>
<reference evidence="2 3" key="1">
    <citation type="journal article" date="2024" name="Nat. Commun.">
        <title>Phylogenomics reveals the evolutionary origins of lichenization in chlorophyte algae.</title>
        <authorList>
            <person name="Puginier C."/>
            <person name="Libourel C."/>
            <person name="Otte J."/>
            <person name="Skaloud P."/>
            <person name="Haon M."/>
            <person name="Grisel S."/>
            <person name="Petersen M."/>
            <person name="Berrin J.G."/>
            <person name="Delaux P.M."/>
            <person name="Dal Grande F."/>
            <person name="Keller J."/>
        </authorList>
    </citation>
    <scope>NUCLEOTIDE SEQUENCE [LARGE SCALE GENOMIC DNA]</scope>
    <source>
        <strain evidence="2 3">SAG 216-7</strain>
    </source>
</reference>
<protein>
    <submittedName>
        <fullName evidence="2">Uncharacterized protein</fullName>
    </submittedName>
</protein>
<evidence type="ECO:0000313" key="2">
    <source>
        <dbReference type="EMBL" id="KAK9918612.1"/>
    </source>
</evidence>
<keyword evidence="3" id="KW-1185">Reference proteome</keyword>
<evidence type="ECO:0000256" key="1">
    <source>
        <dbReference type="SAM" id="MobiDB-lite"/>
    </source>
</evidence>
<comment type="caution">
    <text evidence="2">The sequence shown here is derived from an EMBL/GenBank/DDBJ whole genome shotgun (WGS) entry which is preliminary data.</text>
</comment>
<name>A0ABR2Z3X4_9CHLO</name>
<organism evidence="2 3">
    <name type="scientific">Coccomyxa subellipsoidea</name>
    <dbReference type="NCBI Taxonomy" id="248742"/>
    <lineage>
        <taxon>Eukaryota</taxon>
        <taxon>Viridiplantae</taxon>
        <taxon>Chlorophyta</taxon>
        <taxon>core chlorophytes</taxon>
        <taxon>Trebouxiophyceae</taxon>
        <taxon>Trebouxiophyceae incertae sedis</taxon>
        <taxon>Coccomyxaceae</taxon>
        <taxon>Coccomyxa</taxon>
    </lineage>
</organism>
<sequence>MCTSCPGSNAALENTAHALLGPEKELQGQDMPDLTSKGQLNSVALPLCQDAGGVSEHSFKTQKLLQS</sequence>
<accession>A0ABR2Z3X4</accession>
<feature type="region of interest" description="Disordered" evidence="1">
    <location>
        <begin position="16"/>
        <end position="35"/>
    </location>
</feature>